<dbReference type="HAMAP" id="MF_01548">
    <property type="entry name" value="UPF0354"/>
    <property type="match status" value="1"/>
</dbReference>
<protein>
    <recommendedName>
        <fullName evidence="1">UPF0354 protein A374_09658</fullName>
    </recommendedName>
</protein>
<gene>
    <name evidence="2" type="ORF">A374_09658</name>
</gene>
<dbReference type="AlphaFoldDB" id="I8UFB6"/>
<accession>I8UFB6</accession>
<reference evidence="2 3" key="1">
    <citation type="journal article" date="2012" name="J. Bacteriol.">
        <title>Genome of Bacillus macauensis ZFHKF-1, a Long-Chain-Forming Bacterium.</title>
        <authorList>
            <person name="Cai L."/>
            <person name="Zhang T."/>
        </authorList>
    </citation>
    <scope>NUCLEOTIDE SEQUENCE [LARGE SCALE GENOMIC DNA]</scope>
    <source>
        <strain evidence="2 3">ZFHKF-1</strain>
    </source>
</reference>
<dbReference type="Pfam" id="PF07285">
    <property type="entry name" value="DUF1444"/>
    <property type="match status" value="1"/>
</dbReference>
<dbReference type="OrthoDB" id="154553at2"/>
<dbReference type="Proteomes" id="UP000004080">
    <property type="component" value="Unassembled WGS sequence"/>
</dbReference>
<organism evidence="2 3">
    <name type="scientific">Fictibacillus macauensis ZFHKF-1</name>
    <dbReference type="NCBI Taxonomy" id="1196324"/>
    <lineage>
        <taxon>Bacteria</taxon>
        <taxon>Bacillati</taxon>
        <taxon>Bacillota</taxon>
        <taxon>Bacilli</taxon>
        <taxon>Bacillales</taxon>
        <taxon>Fictibacillaceae</taxon>
        <taxon>Fictibacillus</taxon>
    </lineage>
</organism>
<proteinExistence type="inferred from homology"/>
<sequence>MTSLKLKKQLEARLQRPQWTTAYDRETEEFRVEDVTTKKGITLSLAGLSAQWDQKKEALIDELVYHVEEALTAATKTVTSAIEKVIFPVIRSTSFPKETPEHEPLIYDEHTAETAIYYAVDLGKTYRLLTEKLMQEYGLKREQVKEIALFNARSLTTSLKKDEVAGNIFYFLNHNDGYDASRILNTVWLDEMAKQMQGTMVVAVPHQDVLILADIRNNQGYDIVAQMAMQFFMNGRVPVTALPFIYENSTLDPIFILAKNKPVEE</sequence>
<dbReference type="STRING" id="1196324.A374_09658"/>
<comment type="caution">
    <text evidence="2">The sequence shown here is derived from an EMBL/GenBank/DDBJ whole genome shotgun (WGS) entry which is preliminary data.</text>
</comment>
<evidence type="ECO:0000313" key="2">
    <source>
        <dbReference type="EMBL" id="EIT85493.1"/>
    </source>
</evidence>
<dbReference type="PIRSF" id="PIRSF012562">
    <property type="entry name" value="UCP012562"/>
    <property type="match status" value="1"/>
</dbReference>
<comment type="similarity">
    <text evidence="1">Belongs to the UPF0354 family.</text>
</comment>
<keyword evidence="3" id="KW-1185">Reference proteome</keyword>
<dbReference type="InterPro" id="IPR010838">
    <property type="entry name" value="DUF1444"/>
</dbReference>
<evidence type="ECO:0000313" key="3">
    <source>
        <dbReference type="Proteomes" id="UP000004080"/>
    </source>
</evidence>
<dbReference type="EMBL" id="AKKV01000025">
    <property type="protein sequence ID" value="EIT85493.1"/>
    <property type="molecule type" value="Genomic_DNA"/>
</dbReference>
<name>I8UFB6_9BACL</name>
<dbReference type="NCBIfam" id="NF010189">
    <property type="entry name" value="PRK13668.1"/>
    <property type="match status" value="1"/>
</dbReference>
<dbReference type="PATRIC" id="fig|1196324.3.peg.1971"/>
<evidence type="ECO:0000256" key="1">
    <source>
        <dbReference type="HAMAP-Rule" id="MF_01548"/>
    </source>
</evidence>
<dbReference type="RefSeq" id="WP_007202018.1">
    <property type="nucleotide sequence ID" value="NZ_AKKV01000025.1"/>
</dbReference>
<dbReference type="eggNOG" id="COG4848">
    <property type="taxonomic scope" value="Bacteria"/>
</dbReference>